<dbReference type="AlphaFoldDB" id="A0A3M6TR78"/>
<protein>
    <submittedName>
        <fullName evidence="1">Uncharacterized protein</fullName>
    </submittedName>
</protein>
<evidence type="ECO:0000313" key="2">
    <source>
        <dbReference type="Proteomes" id="UP000275408"/>
    </source>
</evidence>
<comment type="caution">
    <text evidence="1">The sequence shown here is derived from an EMBL/GenBank/DDBJ whole genome shotgun (WGS) entry which is preliminary data.</text>
</comment>
<dbReference type="EMBL" id="RCHS01003137">
    <property type="protein sequence ID" value="RMX43768.1"/>
    <property type="molecule type" value="Genomic_DNA"/>
</dbReference>
<reference evidence="1 2" key="1">
    <citation type="journal article" date="2018" name="Sci. Rep.">
        <title>Comparative analysis of the Pocillopora damicornis genome highlights role of immune system in coral evolution.</title>
        <authorList>
            <person name="Cunning R."/>
            <person name="Bay R.A."/>
            <person name="Gillette P."/>
            <person name="Baker A.C."/>
            <person name="Traylor-Knowles N."/>
        </authorList>
    </citation>
    <scope>NUCLEOTIDE SEQUENCE [LARGE SCALE GENOMIC DNA]</scope>
    <source>
        <strain evidence="1">RSMAS</strain>
        <tissue evidence="1">Whole animal</tissue>
    </source>
</reference>
<sequence>MLKVFRFFRRGHRSVDMNETEGEKEATFWSKRGRQRRKPLECESRKVKYLVNTQSLDESTETFEERNVSPIDGELASHKKSLKAMSMESLTQSKRERSCSRPSPMYSDDFWLRHFDGENSVSWKTFRAAFLEDYGSVIHEFAPNRMHWILTIVHTDIFGSVEDIHKLYYEKFCGKSKNPDRLWIKIKEYASERIFREGVIESMFE</sequence>
<dbReference type="OrthoDB" id="427509at2759"/>
<evidence type="ECO:0000313" key="1">
    <source>
        <dbReference type="EMBL" id="RMX43768.1"/>
    </source>
</evidence>
<organism evidence="1 2">
    <name type="scientific">Pocillopora damicornis</name>
    <name type="common">Cauliflower coral</name>
    <name type="synonym">Millepora damicornis</name>
    <dbReference type="NCBI Taxonomy" id="46731"/>
    <lineage>
        <taxon>Eukaryota</taxon>
        <taxon>Metazoa</taxon>
        <taxon>Cnidaria</taxon>
        <taxon>Anthozoa</taxon>
        <taxon>Hexacorallia</taxon>
        <taxon>Scleractinia</taxon>
        <taxon>Astrocoeniina</taxon>
        <taxon>Pocilloporidae</taxon>
        <taxon>Pocillopora</taxon>
    </lineage>
</organism>
<accession>A0A3M6TR78</accession>
<name>A0A3M6TR78_POCDA</name>
<dbReference type="Proteomes" id="UP000275408">
    <property type="component" value="Unassembled WGS sequence"/>
</dbReference>
<keyword evidence="2" id="KW-1185">Reference proteome</keyword>
<proteinExistence type="predicted"/>
<gene>
    <name evidence="1" type="ORF">pdam_00019505</name>
</gene>